<name>A0A2G9I0P0_9LAMI</name>
<dbReference type="SMART" id="SM00365">
    <property type="entry name" value="LRR_SD22"/>
    <property type="match status" value="6"/>
</dbReference>
<dbReference type="EMBL" id="NKXS01000585">
    <property type="protein sequence ID" value="PIN23328.1"/>
    <property type="molecule type" value="Genomic_DNA"/>
</dbReference>
<evidence type="ECO:0000256" key="4">
    <source>
        <dbReference type="ARBA" id="ARBA00012513"/>
    </source>
</evidence>
<evidence type="ECO:0000256" key="1">
    <source>
        <dbReference type="ARBA" id="ARBA00004162"/>
    </source>
</evidence>
<evidence type="ECO:0000259" key="23">
    <source>
        <dbReference type="PROSITE" id="PS50011"/>
    </source>
</evidence>
<comment type="caution">
    <text evidence="24">The sequence shown here is derived from an EMBL/GenBank/DDBJ whole genome shotgun (WGS) entry which is preliminary data.</text>
</comment>
<dbReference type="GO" id="GO:0106310">
    <property type="term" value="F:protein serine kinase activity"/>
    <property type="evidence" value="ECO:0007669"/>
    <property type="project" value="RHEA"/>
</dbReference>
<evidence type="ECO:0000256" key="5">
    <source>
        <dbReference type="ARBA" id="ARBA00022475"/>
    </source>
</evidence>
<keyword evidence="14 24" id="KW-0418">Kinase</keyword>
<comment type="subcellular location">
    <subcellularLocation>
        <location evidence="1">Cell membrane</location>
        <topology evidence="1">Single-pass membrane protein</topology>
    </subcellularLocation>
    <subcellularLocation>
        <location evidence="2">Membrane</location>
        <topology evidence="2">Single-pass type I membrane protein</topology>
    </subcellularLocation>
</comment>
<dbReference type="Pfam" id="PF08263">
    <property type="entry name" value="LRRNT_2"/>
    <property type="match status" value="1"/>
</dbReference>
<evidence type="ECO:0000256" key="17">
    <source>
        <dbReference type="ARBA" id="ARBA00023136"/>
    </source>
</evidence>
<keyword evidence="7" id="KW-0597">Phosphoprotein</keyword>
<dbReference type="InterPro" id="IPR008271">
    <property type="entry name" value="Ser/Thr_kinase_AS"/>
</dbReference>
<evidence type="ECO:0000256" key="20">
    <source>
        <dbReference type="ARBA" id="ARBA00047899"/>
    </source>
</evidence>
<comment type="similarity">
    <text evidence="3">Belongs to the protein kinase superfamily. Ser/Thr protein kinase family.</text>
</comment>
<evidence type="ECO:0000256" key="22">
    <source>
        <dbReference type="PROSITE-ProRule" id="PRU10141"/>
    </source>
</evidence>
<evidence type="ECO:0000256" key="14">
    <source>
        <dbReference type="ARBA" id="ARBA00022777"/>
    </source>
</evidence>
<evidence type="ECO:0000313" key="24">
    <source>
        <dbReference type="EMBL" id="PIN23328.1"/>
    </source>
</evidence>
<feature type="domain" description="Protein kinase" evidence="23">
    <location>
        <begin position="820"/>
        <end position="1101"/>
    </location>
</feature>
<evidence type="ECO:0000256" key="10">
    <source>
        <dbReference type="ARBA" id="ARBA00022692"/>
    </source>
</evidence>
<evidence type="ECO:0000256" key="7">
    <source>
        <dbReference type="ARBA" id="ARBA00022553"/>
    </source>
</evidence>
<evidence type="ECO:0000256" key="8">
    <source>
        <dbReference type="ARBA" id="ARBA00022614"/>
    </source>
</evidence>
<keyword evidence="16" id="KW-1133">Transmembrane helix</keyword>
<keyword evidence="11" id="KW-0732">Signal</keyword>
<dbReference type="InterPro" id="IPR013210">
    <property type="entry name" value="LRR_N_plant-typ"/>
</dbReference>
<keyword evidence="5" id="KW-1003">Cell membrane</keyword>
<keyword evidence="8" id="KW-0433">Leucine-rich repeat</keyword>
<dbReference type="STRING" id="429701.A0A2G9I0P0"/>
<evidence type="ECO:0000256" key="3">
    <source>
        <dbReference type="ARBA" id="ARBA00008684"/>
    </source>
</evidence>
<dbReference type="Pfam" id="PF00560">
    <property type="entry name" value="LRR_1"/>
    <property type="match status" value="6"/>
</dbReference>
<dbReference type="PROSITE" id="PS00108">
    <property type="entry name" value="PROTEIN_KINASE_ST"/>
    <property type="match status" value="1"/>
</dbReference>
<feature type="binding site" evidence="22">
    <location>
        <position position="848"/>
    </location>
    <ligand>
        <name>ATP</name>
        <dbReference type="ChEBI" id="CHEBI:30616"/>
    </ligand>
</feature>
<proteinExistence type="inferred from homology"/>
<dbReference type="FunFam" id="3.80.10.10:FF:000095">
    <property type="entry name" value="LRR receptor-like serine/threonine-protein kinase GSO1"/>
    <property type="match status" value="3"/>
</dbReference>
<dbReference type="InterPro" id="IPR001245">
    <property type="entry name" value="Ser-Thr/Tyr_kinase_cat_dom"/>
</dbReference>
<organism evidence="24 25">
    <name type="scientific">Handroanthus impetiginosus</name>
    <dbReference type="NCBI Taxonomy" id="429701"/>
    <lineage>
        <taxon>Eukaryota</taxon>
        <taxon>Viridiplantae</taxon>
        <taxon>Streptophyta</taxon>
        <taxon>Embryophyta</taxon>
        <taxon>Tracheophyta</taxon>
        <taxon>Spermatophyta</taxon>
        <taxon>Magnoliopsida</taxon>
        <taxon>eudicotyledons</taxon>
        <taxon>Gunneridae</taxon>
        <taxon>Pentapetalae</taxon>
        <taxon>asterids</taxon>
        <taxon>lamiids</taxon>
        <taxon>Lamiales</taxon>
        <taxon>Bignoniaceae</taxon>
        <taxon>Crescentiina</taxon>
        <taxon>Tabebuia alliance</taxon>
        <taxon>Handroanthus</taxon>
    </lineage>
</organism>
<dbReference type="SMART" id="SM00369">
    <property type="entry name" value="LRR_TYP"/>
    <property type="match status" value="9"/>
</dbReference>
<dbReference type="FunFam" id="3.30.200.20:FF:000661">
    <property type="entry name" value="Serine-threonine protein kinase plant-type"/>
    <property type="match status" value="1"/>
</dbReference>
<dbReference type="Proteomes" id="UP000231279">
    <property type="component" value="Unassembled WGS sequence"/>
</dbReference>
<gene>
    <name evidence="24" type="ORF">CDL12_03913</name>
</gene>
<dbReference type="InterPro" id="IPR003591">
    <property type="entry name" value="Leu-rich_rpt_typical-subtyp"/>
</dbReference>
<dbReference type="EC" id="2.7.11.1" evidence="4"/>
<dbReference type="SMART" id="SM00220">
    <property type="entry name" value="S_TKc"/>
    <property type="match status" value="1"/>
</dbReference>
<keyword evidence="25" id="KW-1185">Reference proteome</keyword>
<keyword evidence="13 22" id="KW-0547">Nucleotide-binding</keyword>
<evidence type="ECO:0000256" key="13">
    <source>
        <dbReference type="ARBA" id="ARBA00022741"/>
    </source>
</evidence>
<keyword evidence="18" id="KW-0675">Receptor</keyword>
<dbReference type="InterPro" id="IPR032675">
    <property type="entry name" value="LRR_dom_sf"/>
</dbReference>
<dbReference type="Gene3D" id="3.30.200.20">
    <property type="entry name" value="Phosphorylase Kinase, domain 1"/>
    <property type="match status" value="1"/>
</dbReference>
<dbReference type="GO" id="GO:0005524">
    <property type="term" value="F:ATP binding"/>
    <property type="evidence" value="ECO:0007669"/>
    <property type="project" value="UniProtKB-UniRule"/>
</dbReference>
<dbReference type="GO" id="GO:0006952">
    <property type="term" value="P:defense response"/>
    <property type="evidence" value="ECO:0007669"/>
    <property type="project" value="UniProtKB-ARBA"/>
</dbReference>
<evidence type="ECO:0000256" key="2">
    <source>
        <dbReference type="ARBA" id="ARBA00004479"/>
    </source>
</evidence>
<evidence type="ECO:0000256" key="15">
    <source>
        <dbReference type="ARBA" id="ARBA00022840"/>
    </source>
</evidence>
<dbReference type="Pfam" id="PF13855">
    <property type="entry name" value="LRR_8"/>
    <property type="match status" value="3"/>
</dbReference>
<dbReference type="SUPFAM" id="SSF56112">
    <property type="entry name" value="Protein kinase-like (PK-like)"/>
    <property type="match status" value="1"/>
</dbReference>
<keyword evidence="19" id="KW-0325">Glycoprotein</keyword>
<keyword evidence="15 22" id="KW-0067">ATP-binding</keyword>
<keyword evidence="6 24" id="KW-0723">Serine/threonine-protein kinase</keyword>
<evidence type="ECO:0000313" key="25">
    <source>
        <dbReference type="Proteomes" id="UP000231279"/>
    </source>
</evidence>
<dbReference type="GO" id="GO:0005886">
    <property type="term" value="C:plasma membrane"/>
    <property type="evidence" value="ECO:0007669"/>
    <property type="project" value="UniProtKB-SubCell"/>
</dbReference>
<dbReference type="InterPro" id="IPR011009">
    <property type="entry name" value="Kinase-like_dom_sf"/>
</dbReference>
<evidence type="ECO:0000256" key="21">
    <source>
        <dbReference type="ARBA" id="ARBA00048679"/>
    </source>
</evidence>
<evidence type="ECO:0000256" key="11">
    <source>
        <dbReference type="ARBA" id="ARBA00022729"/>
    </source>
</evidence>
<evidence type="ECO:0000256" key="6">
    <source>
        <dbReference type="ARBA" id="ARBA00022527"/>
    </source>
</evidence>
<comment type="catalytic activity">
    <reaction evidence="21">
        <text>L-seryl-[protein] + ATP = O-phospho-L-seryl-[protein] + ADP + H(+)</text>
        <dbReference type="Rhea" id="RHEA:17989"/>
        <dbReference type="Rhea" id="RHEA-COMP:9863"/>
        <dbReference type="Rhea" id="RHEA-COMP:11604"/>
        <dbReference type="ChEBI" id="CHEBI:15378"/>
        <dbReference type="ChEBI" id="CHEBI:29999"/>
        <dbReference type="ChEBI" id="CHEBI:30616"/>
        <dbReference type="ChEBI" id="CHEBI:83421"/>
        <dbReference type="ChEBI" id="CHEBI:456216"/>
        <dbReference type="EC" id="2.7.11.1"/>
    </reaction>
</comment>
<dbReference type="AlphaFoldDB" id="A0A2G9I0P0"/>
<accession>A0A2G9I0P0</accession>
<dbReference type="PANTHER" id="PTHR48053:SF59">
    <property type="entry name" value="PROTEIN KINASE DOMAIN-CONTAINING PROTEIN"/>
    <property type="match status" value="1"/>
</dbReference>
<comment type="catalytic activity">
    <reaction evidence="20">
        <text>L-threonyl-[protein] + ATP = O-phospho-L-threonyl-[protein] + ADP + H(+)</text>
        <dbReference type="Rhea" id="RHEA:46608"/>
        <dbReference type="Rhea" id="RHEA-COMP:11060"/>
        <dbReference type="Rhea" id="RHEA-COMP:11605"/>
        <dbReference type="ChEBI" id="CHEBI:15378"/>
        <dbReference type="ChEBI" id="CHEBI:30013"/>
        <dbReference type="ChEBI" id="CHEBI:30616"/>
        <dbReference type="ChEBI" id="CHEBI:61977"/>
        <dbReference type="ChEBI" id="CHEBI:456216"/>
        <dbReference type="EC" id="2.7.11.1"/>
    </reaction>
</comment>
<dbReference type="PROSITE" id="PS00107">
    <property type="entry name" value="PROTEIN_KINASE_ATP"/>
    <property type="match status" value="1"/>
</dbReference>
<dbReference type="PANTHER" id="PTHR48053">
    <property type="entry name" value="LEUCINE RICH REPEAT FAMILY PROTEIN, EXPRESSED"/>
    <property type="match status" value="1"/>
</dbReference>
<evidence type="ECO:0000256" key="12">
    <source>
        <dbReference type="ARBA" id="ARBA00022737"/>
    </source>
</evidence>
<keyword evidence="10" id="KW-0812">Transmembrane</keyword>
<dbReference type="OrthoDB" id="676979at2759"/>
<keyword evidence="12" id="KW-0677">Repeat</keyword>
<dbReference type="Gene3D" id="1.10.510.10">
    <property type="entry name" value="Transferase(Phosphotransferase) domain 1"/>
    <property type="match status" value="1"/>
</dbReference>
<evidence type="ECO:0000256" key="9">
    <source>
        <dbReference type="ARBA" id="ARBA00022679"/>
    </source>
</evidence>
<dbReference type="Gene3D" id="3.80.10.10">
    <property type="entry name" value="Ribonuclease Inhibitor"/>
    <property type="match status" value="4"/>
</dbReference>
<dbReference type="PROSITE" id="PS50011">
    <property type="entry name" value="PROTEIN_KINASE_DOM"/>
    <property type="match status" value="1"/>
</dbReference>
<dbReference type="InterPro" id="IPR001611">
    <property type="entry name" value="Leu-rich_rpt"/>
</dbReference>
<evidence type="ECO:0000256" key="16">
    <source>
        <dbReference type="ARBA" id="ARBA00022989"/>
    </source>
</evidence>
<dbReference type="Pfam" id="PF07714">
    <property type="entry name" value="PK_Tyr_Ser-Thr"/>
    <property type="match status" value="1"/>
</dbReference>
<dbReference type="InterPro" id="IPR051716">
    <property type="entry name" value="Plant_RL_S/T_kinase"/>
</dbReference>
<sequence>MQYQKNQLFKMMKPHTFFILVTILPLISTTICSLLNKTTDQESLIAFKSAIISDPYDILTKNWSASASIYSWIGVSCSLNHQRVTALNFSRFSFTGTIPPAIGNLTFLTFLDLSYNNFTGFIPNELSNLSRLELIDFTSNSLTGEIPSFGNSLKLRMLNLGNNFLGGNIPYGIFNLSSIENLDLTYNNLKGGLPKDMCNSFSILSGLYLSMNLLSGQIPFDIYKCRELVSLSLSFNNFNGSLPSSIGQLNKLQTLYIGGNSFQDGLPWSLRNLSRLCECSMQYASLTGQIPSFIFNNMSSLEKIDFANNNLSGSFPLYHNLPNLEELCLHSNQLTGKILEQIWNFKRLWIISLWGNKFTSEIPKHVGNLTSLKYLYLAYNNFTSELPGELGALNLVKINVHNNRLFGRIPFSIFNVSTVEMLELSANNFSGQLPSTFGLSLPNLRELYLSENKLSGVIPTSMNNASSLTILDMLGNSFSGSVPNFGNLRLLKILFLGENNLTGESPNKELGFLSSLTCCRNLQSMELSLNQLNGLLPHSVGNFSNALQVFRAFGCGIRCSIPVEIGNITDLRDLYLDNNELTGFIPGSVGKLKGLIRIYLEYNKLEGFIPSDLCLLSNLGDLYLSHNKLQGPIPECFSELKSMRGLYLDSNKLESSIPSNLWNLNDLLALNLSMNNLSRPFPPGIEKFKFLGNVPSDIGKAKSLDYLSMAHNKFQGSIPQSIGNLRGLEFLDLSFNSFSGFIPKSFEGLIYLQHLNVSYNKLEGRIPKWGSFVNFTAESFLKNDGLCGETRLELLDDEILLLYPWRGSSYMELVRATNDFSDSNKLGSGNTGTVFIGTLSDGLIVAIKVFNLQSEKIIRSFDTEVEVLRAIRHRNLIKVIGCCCNQDFKALVLEYMPNGSLEKWLHSHNHFLDLLQRLNIAIDVALALEYLHLGHTFPIVHYDLKPNNVLLDEDMTGHVGDFGIAKLLGEGELMAHTRTLAMIGYMAPEYGTEGIASTSGDIYSFGIMLPKICTRKKPTDERFGDEISLKSWVSFSLQENRISEVVDTNLLIREGQNFSAKEQCLSSMLCLAMECSATSPSDRISISEVVSKLEKIRSMFLANNSKVAL</sequence>
<protein>
    <recommendedName>
        <fullName evidence="4">non-specific serine/threonine protein kinase</fullName>
        <ecNumber evidence="4">2.7.11.1</ecNumber>
    </recommendedName>
</protein>
<dbReference type="GO" id="GO:0004674">
    <property type="term" value="F:protein serine/threonine kinase activity"/>
    <property type="evidence" value="ECO:0007669"/>
    <property type="project" value="UniProtKB-KW"/>
</dbReference>
<keyword evidence="17" id="KW-0472">Membrane</keyword>
<dbReference type="GO" id="GO:0051707">
    <property type="term" value="P:response to other organism"/>
    <property type="evidence" value="ECO:0007669"/>
    <property type="project" value="UniProtKB-ARBA"/>
</dbReference>
<dbReference type="FunFam" id="1.10.510.10:FF:000358">
    <property type="entry name" value="Putative leucine-rich repeat receptor-like serine/threonine-protein kinase"/>
    <property type="match status" value="1"/>
</dbReference>
<evidence type="ECO:0000256" key="19">
    <source>
        <dbReference type="ARBA" id="ARBA00023180"/>
    </source>
</evidence>
<reference evidence="25" key="1">
    <citation type="journal article" date="2018" name="Gigascience">
        <title>Genome assembly of the Pink Ipe (Handroanthus impetiginosus, Bignoniaceae), a highly valued, ecologically keystone Neotropical timber forest tree.</title>
        <authorList>
            <person name="Silva-Junior O.B."/>
            <person name="Grattapaglia D."/>
            <person name="Novaes E."/>
            <person name="Collevatti R.G."/>
        </authorList>
    </citation>
    <scope>NUCLEOTIDE SEQUENCE [LARGE SCALE GENOMIC DNA]</scope>
    <source>
        <strain evidence="25">cv. UFG-1</strain>
    </source>
</reference>
<keyword evidence="9 24" id="KW-0808">Transferase</keyword>
<dbReference type="SUPFAM" id="SSF52058">
    <property type="entry name" value="L domain-like"/>
    <property type="match status" value="2"/>
</dbReference>
<dbReference type="InterPro" id="IPR017441">
    <property type="entry name" value="Protein_kinase_ATP_BS"/>
</dbReference>
<evidence type="ECO:0000256" key="18">
    <source>
        <dbReference type="ARBA" id="ARBA00023170"/>
    </source>
</evidence>
<dbReference type="InterPro" id="IPR000719">
    <property type="entry name" value="Prot_kinase_dom"/>
</dbReference>